<keyword evidence="5" id="KW-0862">Zinc</keyword>
<dbReference type="GO" id="GO:0005737">
    <property type="term" value="C:cytoplasm"/>
    <property type="evidence" value="ECO:0007669"/>
    <property type="project" value="UniProtKB-SubCell"/>
</dbReference>
<keyword evidence="3" id="KW-0963">Cytoplasm</keyword>
<keyword evidence="11" id="KW-1185">Reference proteome</keyword>
<evidence type="ECO:0000256" key="4">
    <source>
        <dbReference type="ARBA" id="ARBA00022723"/>
    </source>
</evidence>
<reference evidence="9" key="3">
    <citation type="submission" date="2023-04" db="EMBL/GenBank/DDBJ databases">
        <title>WGS assembly of Eucalyptus grandis.</title>
        <authorList>
            <person name="Myburg A."/>
            <person name="Grattapaglia D."/>
            <person name="Tuskan G."/>
            <person name="Hellsten U."/>
            <person name="Hayes R."/>
            <person name="Grimwood J."/>
            <person name="Jenkins J."/>
            <person name="Lindquist E."/>
            <person name="Tice H."/>
            <person name="Bauer D."/>
            <person name="Goodstein D."/>
            <person name="Dubchak I."/>
            <person name="Poliakov A."/>
            <person name="Mizrachi E."/>
            <person name="Kullan A."/>
            <person name="Hussey S."/>
            <person name="Pinard D."/>
            <person name="Van D."/>
            <person name="Singh P."/>
            <person name="Van J."/>
            <person name="Silva-Junior O."/>
            <person name="Togawa R."/>
            <person name="Pappas M."/>
            <person name="Faria D."/>
            <person name="Sansaloni C."/>
            <person name="Petroli C."/>
            <person name="Yang X."/>
            <person name="Ranjan P."/>
            <person name="Tschaplinski T."/>
            <person name="Ye C."/>
            <person name="Li T."/>
            <person name="Sterck L."/>
            <person name="Vanneste K."/>
            <person name="Murat F."/>
            <person name="Soler M."/>
            <person name="Clemente H."/>
            <person name="Saidi N."/>
            <person name="Cassan-Wang H."/>
            <person name="Dunand C."/>
            <person name="Hefer C."/>
            <person name="Bornberg-Bauer E."/>
            <person name="Kersting A."/>
            <person name="Vining K."/>
            <person name="Amarasinghe V."/>
            <person name="Ranik M."/>
            <person name="Naithani S."/>
            <person name="Elser J."/>
            <person name="Boyd A."/>
            <person name="Liston A."/>
            <person name="Spatafora J."/>
            <person name="Dharmwardhana P."/>
            <person name="Raja R."/>
            <person name="Sullivan C."/>
            <person name="Romanel E."/>
            <person name="Alves-Ferreira M."/>
            <person name="Kulheim C."/>
            <person name="Foley W."/>
            <person name="Carocha V."/>
            <person name="Paiva J."/>
            <person name="Kudrna D."/>
            <person name="Brommonschenkel S."/>
            <person name="Pasquali G."/>
            <person name="Byrne M."/>
            <person name="Rigault P."/>
            <person name="Tibbits J."/>
            <person name="Spokevicius A."/>
            <person name="Jones R."/>
            <person name="Steane D."/>
            <person name="Vaillancourt R."/>
            <person name="Potts B."/>
            <person name="Joubert F."/>
            <person name="Barry K."/>
            <person name="Pappas G."/>
            <person name="Strauss S."/>
            <person name="Jaiswal P."/>
            <person name="Grima-Pettenati J."/>
            <person name="Salse J."/>
            <person name="Van D."/>
            <person name="Rokhsar D."/>
            <person name="Schmutz J."/>
        </authorList>
    </citation>
    <scope>NUCLEOTIDE SEQUENCE</scope>
    <source>
        <tissue evidence="9">Leaf extractions</tissue>
    </source>
</reference>
<evidence type="ECO:0000313" key="9">
    <source>
        <dbReference type="EMBL" id="KAK2631232.1"/>
    </source>
</evidence>
<dbReference type="Gramene" id="KCW66725">
    <property type="protein sequence ID" value="KCW66725"/>
    <property type="gene ID" value="EUGRSUZ_F00485"/>
</dbReference>
<evidence type="ECO:0000256" key="6">
    <source>
        <dbReference type="PROSITE-ProRule" id="PRU01131"/>
    </source>
</evidence>
<name>A0A059BLZ2_EUCGR</name>
<evidence type="ECO:0000313" key="11">
    <source>
        <dbReference type="Proteomes" id="UP000030711"/>
    </source>
</evidence>
<reference evidence="10" key="1">
    <citation type="submission" date="2013-07" db="EMBL/GenBank/DDBJ databases">
        <title>The genome of Eucalyptus grandis.</title>
        <authorList>
            <person name="Schmutz J."/>
            <person name="Hayes R."/>
            <person name="Myburg A."/>
            <person name="Tuskan G."/>
            <person name="Grattapaglia D."/>
            <person name="Rokhsar D.S."/>
        </authorList>
    </citation>
    <scope>NUCLEOTIDE SEQUENCE</scope>
    <source>
        <tissue evidence="10">Leaf extractions</tissue>
    </source>
</reference>
<evidence type="ECO:0000313" key="10">
    <source>
        <dbReference type="EMBL" id="KCW66725.1"/>
    </source>
</evidence>
<sequence>MSLGKRPRQMKRTTSMTEITFDLSINDEAAAPPPSRKGHKPAGPGEGWDPRLVMPGPASPRPHRRHSCEIIDTADFLRSCSLCKRRLVPGRDIYMYRGDSAFCSLECRQQQMKQDERKEKCSFASKKESMASSPASTAAKVSAKGETPVAAV</sequence>
<dbReference type="KEGG" id="egr:104448072"/>
<feature type="region of interest" description="Disordered" evidence="7">
    <location>
        <begin position="118"/>
        <end position="152"/>
    </location>
</feature>
<keyword evidence="4" id="KW-0479">Metal-binding</keyword>
<dbReference type="PANTHER" id="PTHR33059:SF4">
    <property type="entry name" value="FCS-LIKE ZINC FINGER 5"/>
    <property type="match status" value="1"/>
</dbReference>
<dbReference type="EMBL" id="KK198758">
    <property type="protein sequence ID" value="KCW66725.1"/>
    <property type="molecule type" value="Genomic_DNA"/>
</dbReference>
<evidence type="ECO:0000256" key="7">
    <source>
        <dbReference type="SAM" id="MobiDB-lite"/>
    </source>
</evidence>
<dbReference type="OrthoDB" id="1925036at2759"/>
<comment type="similarity">
    <text evidence="2">Belongs to the FLZ family.</text>
</comment>
<gene>
    <name evidence="10" type="ORF">EUGRSUZ_F00485</name>
    <name evidence="9" type="ORF">EUGRSUZ_L03204</name>
</gene>
<dbReference type="Pfam" id="PF04570">
    <property type="entry name" value="zf-FLZ"/>
    <property type="match status" value="1"/>
</dbReference>
<evidence type="ECO:0000256" key="1">
    <source>
        <dbReference type="ARBA" id="ARBA00004496"/>
    </source>
</evidence>
<dbReference type="InterPro" id="IPR007650">
    <property type="entry name" value="Zf-FLZ_dom"/>
</dbReference>
<dbReference type="AlphaFoldDB" id="A0A059BLZ2"/>
<dbReference type="EMBL" id="MU850451">
    <property type="protein sequence ID" value="KAK2631232.1"/>
    <property type="molecule type" value="Genomic_DNA"/>
</dbReference>
<feature type="compositionally biased region" description="Basic residues" evidence="7">
    <location>
        <begin position="1"/>
        <end position="11"/>
    </location>
</feature>
<keyword evidence="5" id="KW-0863">Zinc-finger</keyword>
<organism evidence="10">
    <name type="scientific">Eucalyptus grandis</name>
    <name type="common">Flooded gum</name>
    <dbReference type="NCBI Taxonomy" id="71139"/>
    <lineage>
        <taxon>Eukaryota</taxon>
        <taxon>Viridiplantae</taxon>
        <taxon>Streptophyta</taxon>
        <taxon>Embryophyta</taxon>
        <taxon>Tracheophyta</taxon>
        <taxon>Spermatophyta</taxon>
        <taxon>Magnoliopsida</taxon>
        <taxon>eudicotyledons</taxon>
        <taxon>Gunneridae</taxon>
        <taxon>Pentapetalae</taxon>
        <taxon>rosids</taxon>
        <taxon>malvids</taxon>
        <taxon>Myrtales</taxon>
        <taxon>Myrtaceae</taxon>
        <taxon>Myrtoideae</taxon>
        <taxon>Eucalypteae</taxon>
        <taxon>Eucalyptus</taxon>
    </lineage>
</organism>
<dbReference type="Proteomes" id="UP000030711">
    <property type="component" value="Unassembled WGS sequence"/>
</dbReference>
<dbReference type="eggNOG" id="ENOG502RZVC">
    <property type="taxonomic scope" value="Eukaryota"/>
</dbReference>
<evidence type="ECO:0000256" key="3">
    <source>
        <dbReference type="ARBA" id="ARBA00022490"/>
    </source>
</evidence>
<dbReference type="OMA" id="FLETAPF"/>
<proteinExistence type="inferred from homology"/>
<reference evidence="9" key="4">
    <citation type="submission" date="2023-07" db="EMBL/GenBank/DDBJ databases">
        <authorList>
            <person name="Myburg A.A."/>
            <person name="Grattapaglia D."/>
            <person name="Tuskan G.A."/>
            <person name="Hellsten U."/>
            <person name="Hayes R.D."/>
            <person name="Grimwood J."/>
            <person name="Jenkins J."/>
            <person name="Lindquist E."/>
            <person name="Tice H."/>
            <person name="Bauer D."/>
            <person name="Goodstein D.M."/>
            <person name="Dubchak I."/>
            <person name="Poliakov A."/>
            <person name="Mizrachi E."/>
            <person name="Kullan A.R."/>
            <person name="Hussey S.G."/>
            <person name="Pinard D."/>
            <person name="Van D.M."/>
            <person name="Singh P."/>
            <person name="Van J.I."/>
            <person name="Silva-Junior O.B."/>
            <person name="Togawa R.C."/>
            <person name="Pappas M.R."/>
            <person name="Faria D.A."/>
            <person name="Sansaloni C.P."/>
            <person name="Petroli C.D."/>
            <person name="Yang X."/>
            <person name="Ranjan P."/>
            <person name="Tschaplinski T.J."/>
            <person name="Ye C.Y."/>
            <person name="Li T."/>
            <person name="Sterck L."/>
            <person name="Vanneste K."/>
            <person name="Murat F."/>
            <person name="Soler M."/>
            <person name="Clemente H.S."/>
            <person name="Saidi N."/>
            <person name="Cassan-Wang H."/>
            <person name="Dunand C."/>
            <person name="Hefer C.A."/>
            <person name="Bornberg-Bauer E."/>
            <person name="Kersting A.R."/>
            <person name="Vining K."/>
            <person name="Amarasinghe V."/>
            <person name="Ranik M."/>
            <person name="Naithani S."/>
            <person name="Elser J."/>
            <person name="Boyd A.E."/>
            <person name="Liston A."/>
            <person name="Spatafora J.W."/>
            <person name="Dharmwardhana P."/>
            <person name="Raja R."/>
            <person name="Sullivan C."/>
            <person name="Romanel E."/>
            <person name="Alves-Ferreira M."/>
            <person name="Kulheim C."/>
            <person name="Foley W."/>
            <person name="Carocha V."/>
            <person name="Paiva J."/>
            <person name="Kudrna D."/>
            <person name="Brommonschenkel S.H."/>
            <person name="Pasquali G."/>
            <person name="Byrne M."/>
            <person name="Rigault P."/>
            <person name="Tibbits J."/>
            <person name="Spokevicius A."/>
            <person name="Jones R.C."/>
            <person name="Steane D.A."/>
            <person name="Vaillancourt R.E."/>
            <person name="Potts B.M."/>
            <person name="Joubert F."/>
            <person name="Barry K."/>
            <person name="Pappas G.J."/>
            <person name="Strauss S.H."/>
            <person name="Jaiswal P."/>
            <person name="Grima-Pettenati J."/>
            <person name="Salse J."/>
            <person name="Van D.P."/>
            <person name="Rokhsar D.S."/>
            <person name="Schmutz J."/>
        </authorList>
    </citation>
    <scope>NUCLEOTIDE SEQUENCE</scope>
    <source>
        <tissue evidence="9">Leaf extractions</tissue>
    </source>
</reference>
<dbReference type="FunCoup" id="A0A059BLZ2">
    <property type="interactions" value="478"/>
</dbReference>
<protein>
    <recommendedName>
        <fullName evidence="8">FLZ-type domain-containing protein</fullName>
    </recommendedName>
</protein>
<dbReference type="PROSITE" id="PS51795">
    <property type="entry name" value="ZF_FLZ"/>
    <property type="match status" value="1"/>
</dbReference>
<dbReference type="PANTHER" id="PTHR33059">
    <property type="entry name" value="FCS-LIKE ZINC FINGER 5"/>
    <property type="match status" value="1"/>
</dbReference>
<dbReference type="InParanoid" id="A0A059BLZ2"/>
<accession>A0A059BLZ2</accession>
<evidence type="ECO:0000256" key="2">
    <source>
        <dbReference type="ARBA" id="ARBA00009374"/>
    </source>
</evidence>
<evidence type="ECO:0000256" key="5">
    <source>
        <dbReference type="ARBA" id="ARBA00022771"/>
    </source>
</evidence>
<feature type="compositionally biased region" description="Basic and acidic residues" evidence="7">
    <location>
        <begin position="118"/>
        <end position="129"/>
    </location>
</feature>
<feature type="region of interest" description="Disordered" evidence="7">
    <location>
        <begin position="1"/>
        <end position="65"/>
    </location>
</feature>
<feature type="zinc finger region" description="FLZ-type" evidence="6">
    <location>
        <begin position="75"/>
        <end position="119"/>
    </location>
</feature>
<evidence type="ECO:0000259" key="8">
    <source>
        <dbReference type="PROSITE" id="PS51795"/>
    </source>
</evidence>
<feature type="domain" description="FLZ-type" evidence="8">
    <location>
        <begin position="75"/>
        <end position="119"/>
    </location>
</feature>
<dbReference type="STRING" id="71139.A0A059BLZ2"/>
<reference evidence="9" key="2">
    <citation type="journal article" date="2014" name="Nature">
        <title>The genome of Eucalyptus grandis.</title>
        <authorList>
            <person name="Myburg A.A."/>
            <person name="Grattapaglia D."/>
            <person name="Tuskan G.A."/>
            <person name="Hellsten U."/>
            <person name="Hayes R.D."/>
            <person name="Grimwood J."/>
            <person name="Jenkins J."/>
            <person name="Lindquist E."/>
            <person name="Tice H."/>
            <person name="Bauer D."/>
            <person name="Goodstein D.M."/>
            <person name="Dubchak I."/>
            <person name="Poliakov A."/>
            <person name="Mizrachi E."/>
            <person name="Kullan A.R."/>
            <person name="Hussey S.G."/>
            <person name="Pinard D."/>
            <person name="van der Merwe K."/>
            <person name="Singh P."/>
            <person name="van Jaarsveld I."/>
            <person name="Silva-Junior O.B."/>
            <person name="Togawa R.C."/>
            <person name="Pappas M.R."/>
            <person name="Faria D.A."/>
            <person name="Sansaloni C.P."/>
            <person name="Petroli C.D."/>
            <person name="Yang X."/>
            <person name="Ranjan P."/>
            <person name="Tschaplinski T.J."/>
            <person name="Ye C.Y."/>
            <person name="Li T."/>
            <person name="Sterck L."/>
            <person name="Vanneste K."/>
            <person name="Murat F."/>
            <person name="Soler M."/>
            <person name="Clemente H.S."/>
            <person name="Saidi N."/>
            <person name="Cassan-Wang H."/>
            <person name="Dunand C."/>
            <person name="Hefer C.A."/>
            <person name="Bornberg-Bauer E."/>
            <person name="Kersting A.R."/>
            <person name="Vining K."/>
            <person name="Amarasinghe V."/>
            <person name="Ranik M."/>
            <person name="Naithani S."/>
            <person name="Elser J."/>
            <person name="Boyd A.E."/>
            <person name="Liston A."/>
            <person name="Spatafora J.W."/>
            <person name="Dharmwardhana P."/>
            <person name="Raja R."/>
            <person name="Sullivan C."/>
            <person name="Romanel E."/>
            <person name="Alves-Ferreira M."/>
            <person name="Kulheim C."/>
            <person name="Foley W."/>
            <person name="Carocha V."/>
            <person name="Paiva J."/>
            <person name="Kudrna D."/>
            <person name="Brommonschenkel S.H."/>
            <person name="Pasquali G."/>
            <person name="Byrne M."/>
            <person name="Rigault P."/>
            <person name="Tibbits J."/>
            <person name="Spokevicius A."/>
            <person name="Jones R.C."/>
            <person name="Steane D.A."/>
            <person name="Vaillancourt R.E."/>
            <person name="Potts B.M."/>
            <person name="Joubert F."/>
            <person name="Barry K."/>
            <person name="Pappas G.J."/>
            <person name="Strauss S.H."/>
            <person name="Jaiswal P."/>
            <person name="Grima-Pettenati J."/>
            <person name="Salse J."/>
            <person name="Van de Peer Y."/>
            <person name="Rokhsar D.S."/>
            <person name="Schmutz J."/>
        </authorList>
    </citation>
    <scope>NUCLEOTIDE SEQUENCE</scope>
    <source>
        <tissue evidence="9">Leaf extractions</tissue>
    </source>
</reference>
<dbReference type="GO" id="GO:0008270">
    <property type="term" value="F:zinc ion binding"/>
    <property type="evidence" value="ECO:0007669"/>
    <property type="project" value="UniProtKB-KW"/>
</dbReference>
<comment type="subcellular location">
    <subcellularLocation>
        <location evidence="1">Cytoplasm</location>
    </subcellularLocation>
</comment>